<gene>
    <name evidence="1" type="ORF">CVO96_02120</name>
</gene>
<dbReference type="InterPro" id="IPR051344">
    <property type="entry name" value="Vgb"/>
</dbReference>
<comment type="caution">
    <text evidence="1">The sequence shown here is derived from an EMBL/GenBank/DDBJ whole genome shotgun (WGS) entry which is preliminary data.</text>
</comment>
<dbReference type="PANTHER" id="PTHR40274:SF4">
    <property type="entry name" value="BLL1406 PROTEIN"/>
    <property type="match status" value="1"/>
</dbReference>
<dbReference type="InterPro" id="IPR011042">
    <property type="entry name" value="6-blade_b-propeller_TolB-like"/>
</dbReference>
<organism evidence="1 2">
    <name type="scientific">Deinococcus koreensis</name>
    <dbReference type="NCBI Taxonomy" id="2054903"/>
    <lineage>
        <taxon>Bacteria</taxon>
        <taxon>Thermotogati</taxon>
        <taxon>Deinococcota</taxon>
        <taxon>Deinococci</taxon>
        <taxon>Deinococcales</taxon>
        <taxon>Deinococcaceae</taxon>
        <taxon>Deinococcus</taxon>
    </lineage>
</organism>
<dbReference type="InterPro" id="IPR048031">
    <property type="entry name" value="ScyD/ScyE-like"/>
</dbReference>
<dbReference type="SUPFAM" id="SSF101898">
    <property type="entry name" value="NHL repeat"/>
    <property type="match status" value="1"/>
</dbReference>
<dbReference type="OrthoDB" id="2806980at2"/>
<dbReference type="PANTHER" id="PTHR40274">
    <property type="entry name" value="VIRGINIAMYCIN B LYASE"/>
    <property type="match status" value="1"/>
</dbReference>
<evidence type="ECO:0008006" key="3">
    <source>
        <dbReference type="Google" id="ProtNLM"/>
    </source>
</evidence>
<dbReference type="EMBL" id="PPPD01000001">
    <property type="protein sequence ID" value="PNY80321.1"/>
    <property type="molecule type" value="Genomic_DNA"/>
</dbReference>
<evidence type="ECO:0000313" key="2">
    <source>
        <dbReference type="Proteomes" id="UP000236379"/>
    </source>
</evidence>
<dbReference type="RefSeq" id="WP_103309806.1">
    <property type="nucleotide sequence ID" value="NZ_PPPD01000001.1"/>
</dbReference>
<accession>A0A2K3UUW0</accession>
<dbReference type="NCBIfam" id="NF033206">
    <property type="entry name" value="ScyE_fam"/>
    <property type="match status" value="1"/>
</dbReference>
<dbReference type="AlphaFoldDB" id="A0A2K3UUW0"/>
<sequence length="376" mass="37265">MHGLDHLTRPPRSRLPLAGLLSLALLSGCARPVTPTAPVPPKVVATGLNGPQGVHVSADGTVWVTDDGLGGTTPFTVPGQTDPGNFGDSARLVKVAPDGTQSVVTSMPSINIPGIGPTGGGKIAVIGDAVYVANGVWNAGFSVARPAKASAVLRVDGSATVELANVFAFEAATNPDGVAPAQGGIDSHAYGLAAGPDGQLYVADAGANALFKVNPQGGLVSLVASLAGKTGTGAQSVPTGVAFGNDGNAYVSLLSGGPFPSGAARIVKVAGGVVSDFATGLTMLTDVEKGPDGKLYAVSFGSFNPASTAIPFTANAGSIIRLGSGGEKTTVLSGLNYPTSISFNAAGDAFVAENGLGLPGSGRVVRYSQLTRYTGQ</sequence>
<keyword evidence="2" id="KW-1185">Reference proteome</keyword>
<protein>
    <recommendedName>
        <fullName evidence="3">ScyD/ScyE family protein</fullName>
    </recommendedName>
</protein>
<dbReference type="Gene3D" id="2.120.10.30">
    <property type="entry name" value="TolB, C-terminal domain"/>
    <property type="match status" value="1"/>
</dbReference>
<evidence type="ECO:0000313" key="1">
    <source>
        <dbReference type="EMBL" id="PNY80321.1"/>
    </source>
</evidence>
<name>A0A2K3UUW0_9DEIO</name>
<proteinExistence type="predicted"/>
<reference evidence="1 2" key="1">
    <citation type="submission" date="2018-01" db="EMBL/GenBank/DDBJ databases">
        <title>Deinococcus koreensis sp. nov., a radiation-resistant bacterium isolated from river water.</title>
        <authorList>
            <person name="Choi A."/>
        </authorList>
    </citation>
    <scope>NUCLEOTIDE SEQUENCE [LARGE SCALE GENOMIC DNA]</scope>
    <source>
        <strain evidence="1 2">SJW1-2</strain>
    </source>
</reference>
<dbReference type="Proteomes" id="UP000236379">
    <property type="component" value="Unassembled WGS sequence"/>
</dbReference>